<keyword evidence="1" id="KW-0805">Transcription regulation</keyword>
<feature type="domain" description="HTH araC/xylS-type" evidence="4">
    <location>
        <begin position="200"/>
        <end position="298"/>
    </location>
</feature>
<dbReference type="Pfam" id="PF12833">
    <property type="entry name" value="HTH_18"/>
    <property type="match status" value="1"/>
</dbReference>
<dbReference type="SMART" id="SM00342">
    <property type="entry name" value="HTH_ARAC"/>
    <property type="match status" value="1"/>
</dbReference>
<dbReference type="InterPro" id="IPR018062">
    <property type="entry name" value="HTH_AraC-typ_CS"/>
</dbReference>
<dbReference type="PANTHER" id="PTHR46796">
    <property type="entry name" value="HTH-TYPE TRANSCRIPTIONAL ACTIVATOR RHAS-RELATED"/>
    <property type="match status" value="1"/>
</dbReference>
<gene>
    <name evidence="5" type="ORF">GHK62_30735</name>
    <name evidence="6" type="ORF">GHK62_31225</name>
</gene>
<evidence type="ECO:0000313" key="6">
    <source>
        <dbReference type="EMBL" id="MQX19041.1"/>
    </source>
</evidence>
<keyword evidence="2" id="KW-0238">DNA-binding</keyword>
<dbReference type="EMBL" id="WITC01000127">
    <property type="protein sequence ID" value="MQX18952.1"/>
    <property type="molecule type" value="Genomic_DNA"/>
</dbReference>
<evidence type="ECO:0000256" key="3">
    <source>
        <dbReference type="ARBA" id="ARBA00023163"/>
    </source>
</evidence>
<dbReference type="InterPro" id="IPR020449">
    <property type="entry name" value="Tscrpt_reg_AraC-type_HTH"/>
</dbReference>
<keyword evidence="3" id="KW-0804">Transcription</keyword>
<evidence type="ECO:0000313" key="7">
    <source>
        <dbReference type="Proteomes" id="UP000439983"/>
    </source>
</evidence>
<sequence length="301" mass="33153">MAKDYAPRLGKFTGLEQPATLTFGTFQAPEFSAARLIGEFAEGGTPVRLETSDAYLVCTERNQLPSWHYWIDGRPAQMSARVTGQSLLRDLNQEHSSLAFGCTDCLSFYISRHALQKFQEEHGLRPTGELRTAGGTALDDTVVHSLGECLLPVFKEPAAASRVFIDHIGMALMSHLSLSYGVHDGQGRLPRGGLAPWQERRAKDLLMANVSGSISLEELAKGCGLSRSHFARAFKVTTGSTPLQWLAQQRIALAQGHLRYSSLSLHDIAEQCGFSDQGHFSRVFSQHVGETPGRWRRSVLK</sequence>
<protein>
    <submittedName>
        <fullName evidence="6">Helix-turn-helix domain-containing protein</fullName>
    </submittedName>
</protein>
<dbReference type="Proteomes" id="UP000439983">
    <property type="component" value="Unassembled WGS sequence"/>
</dbReference>
<dbReference type="Gene3D" id="1.10.10.60">
    <property type="entry name" value="Homeodomain-like"/>
    <property type="match status" value="2"/>
</dbReference>
<dbReference type="PANTHER" id="PTHR46796:SF14">
    <property type="entry name" value="TRANSCRIPTIONAL REGULATORY PROTEIN"/>
    <property type="match status" value="1"/>
</dbReference>
<organism evidence="6 7">
    <name type="scientific">Sinorhizobium terangae</name>
    <dbReference type="NCBI Taxonomy" id="110322"/>
    <lineage>
        <taxon>Bacteria</taxon>
        <taxon>Pseudomonadati</taxon>
        <taxon>Pseudomonadota</taxon>
        <taxon>Alphaproteobacteria</taxon>
        <taxon>Hyphomicrobiales</taxon>
        <taxon>Rhizobiaceae</taxon>
        <taxon>Sinorhizobium/Ensifer group</taxon>
        <taxon>Sinorhizobium</taxon>
    </lineage>
</organism>
<name>A0A6N7LMD7_SINTE</name>
<dbReference type="SUPFAM" id="SSF46689">
    <property type="entry name" value="Homeodomain-like"/>
    <property type="match status" value="2"/>
</dbReference>
<dbReference type="OrthoDB" id="9793400at2"/>
<dbReference type="PRINTS" id="PR00032">
    <property type="entry name" value="HTHARAC"/>
</dbReference>
<dbReference type="PROSITE" id="PS01124">
    <property type="entry name" value="HTH_ARAC_FAMILY_2"/>
    <property type="match status" value="1"/>
</dbReference>
<dbReference type="GO" id="GO:0043565">
    <property type="term" value="F:sequence-specific DNA binding"/>
    <property type="evidence" value="ECO:0007669"/>
    <property type="project" value="InterPro"/>
</dbReference>
<dbReference type="GO" id="GO:0003700">
    <property type="term" value="F:DNA-binding transcription factor activity"/>
    <property type="evidence" value="ECO:0007669"/>
    <property type="project" value="InterPro"/>
</dbReference>
<reference evidence="6 7" key="1">
    <citation type="journal article" date="2013" name="Genome Biol.">
        <title>Comparative genomics of the core and accessory genomes of 48 Sinorhizobium strains comprising five genospecies.</title>
        <authorList>
            <person name="Sugawara M."/>
            <person name="Epstein B."/>
            <person name="Badgley B.D."/>
            <person name="Unno T."/>
            <person name="Xu L."/>
            <person name="Reese J."/>
            <person name="Gyaneshwar P."/>
            <person name="Denny R."/>
            <person name="Mudge J."/>
            <person name="Bharti A.K."/>
            <person name="Farmer A.D."/>
            <person name="May G.D."/>
            <person name="Woodward J.E."/>
            <person name="Medigue C."/>
            <person name="Vallenet D."/>
            <person name="Lajus A."/>
            <person name="Rouy Z."/>
            <person name="Martinez-Vaz B."/>
            <person name="Tiffin P."/>
            <person name="Young N.D."/>
            <person name="Sadowsky M.J."/>
        </authorList>
    </citation>
    <scope>NUCLEOTIDE SEQUENCE [LARGE SCALE GENOMIC DNA]</scope>
    <source>
        <strain evidence="6 7">USDA4894</strain>
    </source>
</reference>
<keyword evidence="7" id="KW-1185">Reference proteome</keyword>
<evidence type="ECO:0000259" key="4">
    <source>
        <dbReference type="PROSITE" id="PS01124"/>
    </source>
</evidence>
<accession>A0A6N7LMD7</accession>
<proteinExistence type="predicted"/>
<evidence type="ECO:0000256" key="1">
    <source>
        <dbReference type="ARBA" id="ARBA00023015"/>
    </source>
</evidence>
<dbReference type="EMBL" id="WITC01000128">
    <property type="protein sequence ID" value="MQX19041.1"/>
    <property type="molecule type" value="Genomic_DNA"/>
</dbReference>
<dbReference type="PROSITE" id="PS00041">
    <property type="entry name" value="HTH_ARAC_FAMILY_1"/>
    <property type="match status" value="1"/>
</dbReference>
<evidence type="ECO:0000256" key="2">
    <source>
        <dbReference type="ARBA" id="ARBA00023125"/>
    </source>
</evidence>
<comment type="caution">
    <text evidence="6">The sequence shown here is derived from an EMBL/GenBank/DDBJ whole genome shotgun (WGS) entry which is preliminary data.</text>
</comment>
<dbReference type="InterPro" id="IPR018060">
    <property type="entry name" value="HTH_AraC"/>
</dbReference>
<dbReference type="RefSeq" id="WP_153442747.1">
    <property type="nucleotide sequence ID" value="NZ_JACIGA010000023.1"/>
</dbReference>
<evidence type="ECO:0000313" key="5">
    <source>
        <dbReference type="EMBL" id="MQX18952.1"/>
    </source>
</evidence>
<dbReference type="AlphaFoldDB" id="A0A6N7LMD7"/>
<dbReference type="InterPro" id="IPR050204">
    <property type="entry name" value="AraC_XylS_family_regulators"/>
</dbReference>
<dbReference type="InterPro" id="IPR009057">
    <property type="entry name" value="Homeodomain-like_sf"/>
</dbReference>